<name>A0A9X3WGA5_9BACI</name>
<feature type="domain" description="HTH gntR-type" evidence="4">
    <location>
        <begin position="11"/>
        <end position="78"/>
    </location>
</feature>
<keyword evidence="6" id="KW-1185">Reference proteome</keyword>
<comment type="caution">
    <text evidence="5">The sequence shown here is derived from an EMBL/GenBank/DDBJ whole genome shotgun (WGS) entry which is preliminary data.</text>
</comment>
<reference evidence="5" key="1">
    <citation type="submission" date="2022-06" db="EMBL/GenBank/DDBJ databases">
        <title>Aquibacillus sp. a new bacterium isolated from soil saline samples.</title>
        <authorList>
            <person name="Galisteo C."/>
            <person name="De La Haba R."/>
            <person name="Sanchez-Porro C."/>
            <person name="Ventosa A."/>
        </authorList>
    </citation>
    <scope>NUCLEOTIDE SEQUENCE</scope>
    <source>
        <strain evidence="5">3ASR75-54</strain>
    </source>
</reference>
<evidence type="ECO:0000313" key="5">
    <source>
        <dbReference type="EMBL" id="MDC3416909.1"/>
    </source>
</evidence>
<keyword evidence="3" id="KW-0804">Transcription</keyword>
<evidence type="ECO:0000256" key="3">
    <source>
        <dbReference type="ARBA" id="ARBA00023163"/>
    </source>
</evidence>
<sequence length="226" mass="26496">MSASETKRINGSTRDFVYETIKEKIINWDLEPGTKISEKEIASQLQVSRTPVREAFLKLAQEELLGVFPQSGTIVSQIDLALVEEGRFVRQKIERAIVEEFCANSTQEQLFLLESNLAMQELCLEKGSHHRLFELDEEFHRIMFESCKKVRTWKMIRQMNSHFDRLRVLRLASNTHWDGVVSQHKKIFEYLELKDVDAAAKEISDHLDLVNYEKDELKLRYPGYFK</sequence>
<keyword evidence="2" id="KW-0238">DNA-binding</keyword>
<dbReference type="SMART" id="SM00345">
    <property type="entry name" value="HTH_GNTR"/>
    <property type="match status" value="1"/>
</dbReference>
<dbReference type="AlphaFoldDB" id="A0A9X3WGA5"/>
<dbReference type="InterPro" id="IPR036388">
    <property type="entry name" value="WH-like_DNA-bd_sf"/>
</dbReference>
<dbReference type="GO" id="GO:0003700">
    <property type="term" value="F:DNA-binding transcription factor activity"/>
    <property type="evidence" value="ECO:0007669"/>
    <property type="project" value="InterPro"/>
</dbReference>
<evidence type="ECO:0000259" key="4">
    <source>
        <dbReference type="PROSITE" id="PS50949"/>
    </source>
</evidence>
<keyword evidence="1" id="KW-0805">Transcription regulation</keyword>
<dbReference type="InterPro" id="IPR008920">
    <property type="entry name" value="TF_FadR/GntR_C"/>
</dbReference>
<dbReference type="GO" id="GO:0003677">
    <property type="term" value="F:DNA binding"/>
    <property type="evidence" value="ECO:0007669"/>
    <property type="project" value="UniProtKB-KW"/>
</dbReference>
<dbReference type="Gene3D" id="1.10.10.10">
    <property type="entry name" value="Winged helix-like DNA-binding domain superfamily/Winged helix DNA-binding domain"/>
    <property type="match status" value="1"/>
</dbReference>
<protein>
    <submittedName>
        <fullName evidence="5">GntR family transcriptional regulator</fullName>
    </submittedName>
</protein>
<dbReference type="SUPFAM" id="SSF48008">
    <property type="entry name" value="GntR ligand-binding domain-like"/>
    <property type="match status" value="1"/>
</dbReference>
<organism evidence="5 6">
    <name type="scientific">Aquibacillus salsiterrae</name>
    <dbReference type="NCBI Taxonomy" id="2950439"/>
    <lineage>
        <taxon>Bacteria</taxon>
        <taxon>Bacillati</taxon>
        <taxon>Bacillota</taxon>
        <taxon>Bacilli</taxon>
        <taxon>Bacillales</taxon>
        <taxon>Bacillaceae</taxon>
        <taxon>Aquibacillus</taxon>
    </lineage>
</organism>
<accession>A0A9X3WGA5</accession>
<dbReference type="Gene3D" id="1.20.120.530">
    <property type="entry name" value="GntR ligand-binding domain-like"/>
    <property type="match status" value="1"/>
</dbReference>
<dbReference type="SMART" id="SM00895">
    <property type="entry name" value="FCD"/>
    <property type="match status" value="1"/>
</dbReference>
<evidence type="ECO:0000313" key="6">
    <source>
        <dbReference type="Proteomes" id="UP001145069"/>
    </source>
</evidence>
<dbReference type="InterPro" id="IPR011711">
    <property type="entry name" value="GntR_C"/>
</dbReference>
<dbReference type="SUPFAM" id="SSF46785">
    <property type="entry name" value="Winged helix' DNA-binding domain"/>
    <property type="match status" value="1"/>
</dbReference>
<dbReference type="InterPro" id="IPR000524">
    <property type="entry name" value="Tscrpt_reg_HTH_GntR"/>
</dbReference>
<dbReference type="EMBL" id="JAMQKC010000005">
    <property type="protein sequence ID" value="MDC3416909.1"/>
    <property type="molecule type" value="Genomic_DNA"/>
</dbReference>
<dbReference type="PANTHER" id="PTHR43537:SF6">
    <property type="entry name" value="HTH-TYPE TRANSCRIPTIONAL REPRESSOR RSPR"/>
    <property type="match status" value="1"/>
</dbReference>
<dbReference type="Pfam" id="PF07729">
    <property type="entry name" value="FCD"/>
    <property type="match status" value="1"/>
</dbReference>
<evidence type="ECO:0000256" key="2">
    <source>
        <dbReference type="ARBA" id="ARBA00023125"/>
    </source>
</evidence>
<proteinExistence type="predicted"/>
<evidence type="ECO:0000256" key="1">
    <source>
        <dbReference type="ARBA" id="ARBA00023015"/>
    </source>
</evidence>
<dbReference type="PANTHER" id="PTHR43537">
    <property type="entry name" value="TRANSCRIPTIONAL REGULATOR, GNTR FAMILY"/>
    <property type="match status" value="1"/>
</dbReference>
<dbReference type="PROSITE" id="PS50949">
    <property type="entry name" value="HTH_GNTR"/>
    <property type="match status" value="1"/>
</dbReference>
<dbReference type="Proteomes" id="UP001145069">
    <property type="component" value="Unassembled WGS sequence"/>
</dbReference>
<gene>
    <name evidence="5" type="ORF">NC799_08240</name>
</gene>
<dbReference type="Pfam" id="PF00392">
    <property type="entry name" value="GntR"/>
    <property type="match status" value="1"/>
</dbReference>
<dbReference type="CDD" id="cd07377">
    <property type="entry name" value="WHTH_GntR"/>
    <property type="match status" value="1"/>
</dbReference>
<dbReference type="InterPro" id="IPR036390">
    <property type="entry name" value="WH_DNA-bd_sf"/>
</dbReference>